<dbReference type="EMBL" id="PPSX01000045">
    <property type="protein sequence ID" value="RZQ52675.1"/>
    <property type="molecule type" value="Genomic_DNA"/>
</dbReference>
<organism evidence="1 2">
    <name type="scientific">Pseudoalteromonas phenolica</name>
    <dbReference type="NCBI Taxonomy" id="161398"/>
    <lineage>
        <taxon>Bacteria</taxon>
        <taxon>Pseudomonadati</taxon>
        <taxon>Pseudomonadota</taxon>
        <taxon>Gammaproteobacteria</taxon>
        <taxon>Alteromonadales</taxon>
        <taxon>Pseudoalteromonadaceae</taxon>
        <taxon>Pseudoalteromonas</taxon>
    </lineage>
</organism>
<accession>A0A4Q7ILX0</accession>
<dbReference type="Proteomes" id="UP000291338">
    <property type="component" value="Unassembled WGS sequence"/>
</dbReference>
<dbReference type="AlphaFoldDB" id="A0A4Q7ILX0"/>
<comment type="caution">
    <text evidence="1">The sequence shown here is derived from an EMBL/GenBank/DDBJ whole genome shotgun (WGS) entry which is preliminary data.</text>
</comment>
<gene>
    <name evidence="1" type="ORF">C1E23_12860</name>
</gene>
<sequence>MNTEKAYNILANVLFAHTQENEKFDKLEMMTELGESVLRRRVTRYLDGKQFYPSPDMISSQATNDARAASEFLRSNLLETTGDKIWGFTFTLYPDGQFNIDYTYDMPEWMQDD</sequence>
<protein>
    <submittedName>
        <fullName evidence="1">Uncharacterized protein</fullName>
    </submittedName>
</protein>
<reference evidence="1 2" key="1">
    <citation type="submission" date="2018-01" db="EMBL/GenBank/DDBJ databases">
        <title>Co-occurrence of chitin degradation, pigmentation and bioactivity in marine Pseudoalteromonas.</title>
        <authorList>
            <person name="Paulsen S."/>
            <person name="Gram L."/>
            <person name="Machado H."/>
        </authorList>
    </citation>
    <scope>NUCLEOTIDE SEQUENCE [LARGE SCALE GENOMIC DNA]</scope>
    <source>
        <strain evidence="1 2">S3898</strain>
    </source>
</reference>
<dbReference type="InterPro" id="IPR036170">
    <property type="entry name" value="YezG-like_sf"/>
</dbReference>
<evidence type="ECO:0000313" key="2">
    <source>
        <dbReference type="Proteomes" id="UP000291338"/>
    </source>
</evidence>
<dbReference type="SUPFAM" id="SSF160424">
    <property type="entry name" value="BH3703-like"/>
    <property type="match status" value="1"/>
</dbReference>
<name>A0A4Q7ILX0_9GAMM</name>
<dbReference type="RefSeq" id="WP_130255959.1">
    <property type="nucleotide sequence ID" value="NZ_PPSX01000045.1"/>
</dbReference>
<proteinExistence type="predicted"/>
<evidence type="ECO:0000313" key="1">
    <source>
        <dbReference type="EMBL" id="RZQ52675.1"/>
    </source>
</evidence>